<protein>
    <submittedName>
        <fullName evidence="1">Uncharacterized protein</fullName>
    </submittedName>
</protein>
<proteinExistence type="predicted"/>
<sequence length="420" mass="48154">MNFKRSKNHFPDQILAISYDEIQNSLGREFSILSSWCKKEYGKFTQFLNSGNLKKAKEIWREVFISRKDDFIKVLKAGKKDTRVEEFVADSFSLAAILKDHEIMETMSFLKDDNCINSNIFFQKARYYAVTDHKEEMLNSIRDCLIMGSSKNRFLQDENFQPLVQDSNFIETLEKYHVINNEVQKAIETVDIQTFETILSLIPSFLSMQILTPKGSAAFLAQAAAWYLYQKSDLHSIDMMQKIIQRTPNVIIGECLVNLASENEYLEPFSFILECGANPNTPNQEGYTALGKAKGNGCGKIVAYLKKRDKVFSPKLVKAIEEGIQKFSIEHGDKPVAVFAIEDGTLSFGLEGEDPNNSGSWKYQGFYEFPEEAFDLDFYEAGEISSDLFNQILDNLNQRGIFDKLNKTVNFKYLFLEHIH</sequence>
<dbReference type="EMBL" id="AHMY02000028">
    <property type="protein sequence ID" value="EKO16327.1"/>
    <property type="molecule type" value="Genomic_DNA"/>
</dbReference>
<gene>
    <name evidence="1" type="ORF">LEP1GSC081_3762</name>
</gene>
<organism evidence="1 2">
    <name type="scientific">Leptospira kirschneri str. H1</name>
    <dbReference type="NCBI Taxonomy" id="1049966"/>
    <lineage>
        <taxon>Bacteria</taxon>
        <taxon>Pseudomonadati</taxon>
        <taxon>Spirochaetota</taxon>
        <taxon>Spirochaetia</taxon>
        <taxon>Leptospirales</taxon>
        <taxon>Leptospiraceae</taxon>
        <taxon>Leptospira</taxon>
    </lineage>
</organism>
<dbReference type="Proteomes" id="UP000006253">
    <property type="component" value="Unassembled WGS sequence"/>
</dbReference>
<evidence type="ECO:0000313" key="1">
    <source>
        <dbReference type="EMBL" id="EKO16327.1"/>
    </source>
</evidence>
<dbReference type="InterPro" id="IPR036770">
    <property type="entry name" value="Ankyrin_rpt-contain_sf"/>
</dbReference>
<dbReference type="Gene3D" id="1.25.40.20">
    <property type="entry name" value="Ankyrin repeat-containing domain"/>
    <property type="match status" value="1"/>
</dbReference>
<accession>A0A0E2B4Y7</accession>
<evidence type="ECO:0000313" key="2">
    <source>
        <dbReference type="Proteomes" id="UP000006253"/>
    </source>
</evidence>
<dbReference type="AlphaFoldDB" id="A0A0E2B4Y7"/>
<reference evidence="1 2" key="1">
    <citation type="submission" date="2012-10" db="EMBL/GenBank/DDBJ databases">
        <authorList>
            <person name="Harkins D.M."/>
            <person name="Durkin A.S."/>
            <person name="Brinkac L.M."/>
            <person name="Selengut J.D."/>
            <person name="Sanka R."/>
            <person name="DePew J."/>
            <person name="Purushe J."/>
            <person name="Peacock S.J."/>
            <person name="Thaipadungpanit J."/>
            <person name="Wuthiekanun V.W."/>
            <person name="Day N.P."/>
            <person name="Vinetz J.M."/>
            <person name="Sutton G.G."/>
            <person name="Nelson W.C."/>
            <person name="Fouts D.E."/>
        </authorList>
    </citation>
    <scope>NUCLEOTIDE SEQUENCE [LARGE SCALE GENOMIC DNA]</scope>
    <source>
        <strain evidence="1 2">H1</strain>
    </source>
</reference>
<comment type="caution">
    <text evidence="1">The sequence shown here is derived from an EMBL/GenBank/DDBJ whole genome shotgun (WGS) entry which is preliminary data.</text>
</comment>
<dbReference type="RefSeq" id="WP_004765037.1">
    <property type="nucleotide sequence ID" value="NZ_AHMY02000028.1"/>
</dbReference>
<name>A0A0E2B4Y7_9LEPT</name>
<dbReference type="SUPFAM" id="SSF48403">
    <property type="entry name" value="Ankyrin repeat"/>
    <property type="match status" value="1"/>
</dbReference>